<evidence type="ECO:0000313" key="6">
    <source>
        <dbReference type="EMBL" id="KAJ7216461.1"/>
    </source>
</evidence>
<evidence type="ECO:0000256" key="4">
    <source>
        <dbReference type="ARBA" id="ARBA00023136"/>
    </source>
</evidence>
<feature type="transmembrane region" description="Helical" evidence="5">
    <location>
        <begin position="156"/>
        <end position="180"/>
    </location>
</feature>
<dbReference type="EMBL" id="JARJCW010000015">
    <property type="protein sequence ID" value="KAJ7216461.1"/>
    <property type="molecule type" value="Genomic_DNA"/>
</dbReference>
<feature type="transmembrane region" description="Helical" evidence="5">
    <location>
        <begin position="200"/>
        <end position="220"/>
    </location>
</feature>
<dbReference type="Pfam" id="PF01566">
    <property type="entry name" value="Nramp"/>
    <property type="match status" value="2"/>
</dbReference>
<keyword evidence="4 5" id="KW-0472">Membrane</keyword>
<feature type="transmembrane region" description="Helical" evidence="5">
    <location>
        <begin position="328"/>
        <end position="352"/>
    </location>
</feature>
<feature type="transmembrane region" description="Helical" evidence="5">
    <location>
        <begin position="279"/>
        <end position="299"/>
    </location>
</feature>
<accession>A0AAD6YE83</accession>
<dbReference type="GO" id="GO:0015086">
    <property type="term" value="F:cadmium ion transmembrane transporter activity"/>
    <property type="evidence" value="ECO:0007669"/>
    <property type="project" value="TreeGrafter"/>
</dbReference>
<evidence type="ECO:0000256" key="5">
    <source>
        <dbReference type="SAM" id="Phobius"/>
    </source>
</evidence>
<protein>
    <submittedName>
        <fullName evidence="6">Natural resistance-associated macrophage protein-domain-containing protein</fullName>
    </submittedName>
</protein>
<dbReference type="PANTHER" id="PTHR11706">
    <property type="entry name" value="SOLUTE CARRIER PROTEIN FAMILY 11 MEMBER"/>
    <property type="match status" value="1"/>
</dbReference>
<gene>
    <name evidence="6" type="ORF">GGX14DRAFT_562024</name>
</gene>
<dbReference type="Proteomes" id="UP001219525">
    <property type="component" value="Unassembled WGS sequence"/>
</dbReference>
<comment type="subcellular location">
    <subcellularLocation>
        <location evidence="1">Membrane</location>
        <topology evidence="1">Multi-pass membrane protein</topology>
    </subcellularLocation>
</comment>
<evidence type="ECO:0000256" key="1">
    <source>
        <dbReference type="ARBA" id="ARBA00004141"/>
    </source>
</evidence>
<keyword evidence="2 5" id="KW-0812">Transmembrane</keyword>
<evidence type="ECO:0000256" key="3">
    <source>
        <dbReference type="ARBA" id="ARBA00022989"/>
    </source>
</evidence>
<evidence type="ECO:0000313" key="7">
    <source>
        <dbReference type="Proteomes" id="UP001219525"/>
    </source>
</evidence>
<feature type="transmembrane region" description="Helical" evidence="5">
    <location>
        <begin position="251"/>
        <end position="273"/>
    </location>
</feature>
<dbReference type="PANTHER" id="PTHR11706:SF101">
    <property type="entry name" value="MANGANESE TRANSPORTER SMF1"/>
    <property type="match status" value="1"/>
</dbReference>
<keyword evidence="3 5" id="KW-1133">Transmembrane helix</keyword>
<comment type="caution">
    <text evidence="6">The sequence shown here is derived from an EMBL/GenBank/DDBJ whole genome shotgun (WGS) entry which is preliminary data.</text>
</comment>
<reference evidence="6" key="1">
    <citation type="submission" date="2023-03" db="EMBL/GenBank/DDBJ databases">
        <title>Massive genome expansion in bonnet fungi (Mycena s.s.) driven by repeated elements and novel gene families across ecological guilds.</title>
        <authorList>
            <consortium name="Lawrence Berkeley National Laboratory"/>
            <person name="Harder C.B."/>
            <person name="Miyauchi S."/>
            <person name="Viragh M."/>
            <person name="Kuo A."/>
            <person name="Thoen E."/>
            <person name="Andreopoulos B."/>
            <person name="Lu D."/>
            <person name="Skrede I."/>
            <person name="Drula E."/>
            <person name="Henrissat B."/>
            <person name="Morin E."/>
            <person name="Kohler A."/>
            <person name="Barry K."/>
            <person name="LaButti K."/>
            <person name="Morin E."/>
            <person name="Salamov A."/>
            <person name="Lipzen A."/>
            <person name="Mereny Z."/>
            <person name="Hegedus B."/>
            <person name="Baldrian P."/>
            <person name="Stursova M."/>
            <person name="Weitz H."/>
            <person name="Taylor A."/>
            <person name="Grigoriev I.V."/>
            <person name="Nagy L.G."/>
            <person name="Martin F."/>
            <person name="Kauserud H."/>
        </authorList>
    </citation>
    <scope>NUCLEOTIDE SEQUENCE</scope>
    <source>
        <strain evidence="6">9144</strain>
    </source>
</reference>
<evidence type="ECO:0000256" key="2">
    <source>
        <dbReference type="ARBA" id="ARBA00022692"/>
    </source>
</evidence>
<feature type="transmembrane region" description="Helical" evidence="5">
    <location>
        <begin position="46"/>
        <end position="66"/>
    </location>
</feature>
<dbReference type="GO" id="GO:0030026">
    <property type="term" value="P:intracellular manganese ion homeostasis"/>
    <property type="evidence" value="ECO:0007669"/>
    <property type="project" value="TreeGrafter"/>
</dbReference>
<organism evidence="6 7">
    <name type="scientific">Mycena pura</name>
    <dbReference type="NCBI Taxonomy" id="153505"/>
    <lineage>
        <taxon>Eukaryota</taxon>
        <taxon>Fungi</taxon>
        <taxon>Dikarya</taxon>
        <taxon>Basidiomycota</taxon>
        <taxon>Agaricomycotina</taxon>
        <taxon>Agaricomycetes</taxon>
        <taxon>Agaricomycetidae</taxon>
        <taxon>Agaricales</taxon>
        <taxon>Marasmiineae</taxon>
        <taxon>Mycenaceae</taxon>
        <taxon>Mycena</taxon>
    </lineage>
</organism>
<dbReference type="GO" id="GO:0005384">
    <property type="term" value="F:manganese ion transmembrane transporter activity"/>
    <property type="evidence" value="ECO:0007669"/>
    <property type="project" value="TreeGrafter"/>
</dbReference>
<proteinExistence type="predicted"/>
<keyword evidence="7" id="KW-1185">Reference proteome</keyword>
<dbReference type="AlphaFoldDB" id="A0AAD6YE83"/>
<dbReference type="GO" id="GO:0005886">
    <property type="term" value="C:plasma membrane"/>
    <property type="evidence" value="ECO:0007669"/>
    <property type="project" value="TreeGrafter"/>
</dbReference>
<dbReference type="GO" id="GO:0034755">
    <property type="term" value="P:iron ion transmembrane transport"/>
    <property type="evidence" value="ECO:0007669"/>
    <property type="project" value="TreeGrafter"/>
</dbReference>
<dbReference type="InterPro" id="IPR001046">
    <property type="entry name" value="NRAMP_fam"/>
</dbReference>
<name>A0AAD6YE83_9AGAR</name>
<sequence length="357" mass="38001">MFEIFIACLVLAVLICMVVVVSKVHVLWGEAFKGFLPSKDLFGASGLYTSVGILGATVMPHSLFLGSALSTQNRLSEDDPSAEKLKSLQVICSRETTSTTTQSKPSILSRLLEFFAAQVRTPPPSPHSTCVRRHSDRENNSLAFIRAHLNHGICDVVGSLLGFAVLINSMILIVAAMVFYYGRGSVAMDESGNLFDAYDIIYRIIGAPAATLFAVSLLAAGQSSSIIATLAGQAVAEGFLNWRLSPVVRRLFTRLIAVIPSMAVAIACGQDGIDSLLVASQVVLALVLPFIIFPLIFLTSSKTVMRVRKPGTDSTAWDGTVDYSSGKVATLFGCAIGLTVVAANVYVLVSLIQGAAH</sequence>